<evidence type="ECO:0000313" key="9">
    <source>
        <dbReference type="Proteomes" id="UP000829455"/>
    </source>
</evidence>
<gene>
    <name evidence="6" type="ORF">HMPREF9418_1767</name>
    <name evidence="7" type="ORF">MON40_06990</name>
</gene>
<dbReference type="GO" id="GO:0003677">
    <property type="term" value="F:DNA binding"/>
    <property type="evidence" value="ECO:0007669"/>
    <property type="project" value="UniProtKB-UniRule"/>
</dbReference>
<evidence type="ECO:0000259" key="5">
    <source>
        <dbReference type="PROSITE" id="PS50977"/>
    </source>
</evidence>
<keyword evidence="9" id="KW-1185">Reference proteome</keyword>
<dbReference type="Gene3D" id="1.10.357.10">
    <property type="entry name" value="Tetracycline Repressor, domain 2"/>
    <property type="match status" value="1"/>
</dbReference>
<reference evidence="6 8" key="1">
    <citation type="submission" date="2011-05" db="EMBL/GenBank/DDBJ databases">
        <authorList>
            <person name="Muzny D."/>
            <person name="Qin X."/>
            <person name="Deng J."/>
            <person name="Jiang H."/>
            <person name="Liu Y."/>
            <person name="Qu J."/>
            <person name="Song X.-Z."/>
            <person name="Zhang L."/>
            <person name="Thornton R."/>
            <person name="Coyle M."/>
            <person name="Francisco L."/>
            <person name="Jackson L."/>
            <person name="Javaid M."/>
            <person name="Korchina V."/>
            <person name="Kovar C."/>
            <person name="Mata R."/>
            <person name="Mathew T."/>
            <person name="Ngo R."/>
            <person name="Nguyen L."/>
            <person name="Nguyen N."/>
            <person name="Okwuonu G."/>
            <person name="Ongeri F."/>
            <person name="Pham C."/>
            <person name="Simmons D."/>
            <person name="Wilczek-Boney K."/>
            <person name="Hale W."/>
            <person name="Jakkamsetti A."/>
            <person name="Pham P."/>
            <person name="Ruth R."/>
            <person name="San Lucas F."/>
            <person name="Warren J."/>
            <person name="Zhang J."/>
            <person name="Zhao Z."/>
            <person name="Zhou C."/>
            <person name="Zhu D."/>
            <person name="Lee S."/>
            <person name="Bess C."/>
            <person name="Blankenburg K."/>
            <person name="Forbes L."/>
            <person name="Fu Q."/>
            <person name="Gubbala S."/>
            <person name="Hirani K."/>
            <person name="Jayaseelan J.C."/>
            <person name="Lara F."/>
            <person name="Munidasa M."/>
            <person name="Palculict T."/>
            <person name="Patil S."/>
            <person name="Pu L.-L."/>
            <person name="Saada N."/>
            <person name="Tang L."/>
            <person name="Weissenberger G."/>
            <person name="Zhu Y."/>
            <person name="Hemphill L."/>
            <person name="Shang Y."/>
            <person name="Youmans B."/>
            <person name="Ayvaz T."/>
            <person name="Ross M."/>
            <person name="Santibanez J."/>
            <person name="Aqrawi P."/>
            <person name="Gross S."/>
            <person name="Joshi V."/>
            <person name="Fowler G."/>
            <person name="Nazareth L."/>
            <person name="Reid J."/>
            <person name="Worley K."/>
            <person name="Petrosino J."/>
            <person name="Highlander S."/>
            <person name="Gibbs R."/>
        </authorList>
    </citation>
    <scope>NUCLEOTIDE SEQUENCE [LARGE SCALE GENOMIC DNA]</scope>
    <source>
        <strain evidence="6 8">ATCC 33926</strain>
    </source>
</reference>
<dbReference type="InterPro" id="IPR036271">
    <property type="entry name" value="Tet_transcr_reg_TetR-rel_C_sf"/>
</dbReference>
<dbReference type="PANTHER" id="PTHR47506">
    <property type="entry name" value="TRANSCRIPTIONAL REGULATORY PROTEIN"/>
    <property type="match status" value="1"/>
</dbReference>
<dbReference type="SUPFAM" id="SSF48498">
    <property type="entry name" value="Tetracyclin repressor-like, C-terminal domain"/>
    <property type="match status" value="1"/>
</dbReference>
<accession>A0AA36UJE5</accession>
<keyword evidence="2 4" id="KW-0238">DNA-binding</keyword>
<evidence type="ECO:0000256" key="2">
    <source>
        <dbReference type="ARBA" id="ARBA00023125"/>
    </source>
</evidence>
<dbReference type="InterPro" id="IPR009057">
    <property type="entry name" value="Homeodomain-like_sf"/>
</dbReference>
<dbReference type="PRINTS" id="PR00455">
    <property type="entry name" value="HTHTETR"/>
</dbReference>
<dbReference type="InterPro" id="IPR054156">
    <property type="entry name" value="YxaF_TetR_C"/>
</dbReference>
<proteinExistence type="predicted"/>
<dbReference type="PROSITE" id="PS50977">
    <property type="entry name" value="HTH_TETR_2"/>
    <property type="match status" value="1"/>
</dbReference>
<dbReference type="AlphaFoldDB" id="A0AA36UJE5"/>
<dbReference type="Proteomes" id="UP000829455">
    <property type="component" value="Chromosome"/>
</dbReference>
<dbReference type="EMBL" id="AFQE01000083">
    <property type="protein sequence ID" value="EGQ76671.1"/>
    <property type="molecule type" value="Genomic_DNA"/>
</dbReference>
<dbReference type="Pfam" id="PF00440">
    <property type="entry name" value="TetR_N"/>
    <property type="match status" value="1"/>
</dbReference>
<dbReference type="Proteomes" id="UP000004982">
    <property type="component" value="Unassembled WGS sequence"/>
</dbReference>
<evidence type="ECO:0000256" key="3">
    <source>
        <dbReference type="ARBA" id="ARBA00023163"/>
    </source>
</evidence>
<keyword evidence="1" id="KW-0805">Transcription regulation</keyword>
<evidence type="ECO:0000313" key="6">
    <source>
        <dbReference type="EMBL" id="EGQ76671.1"/>
    </source>
</evidence>
<protein>
    <submittedName>
        <fullName evidence="6">TetR family transcriptional regulator</fullName>
    </submittedName>
    <submittedName>
        <fullName evidence="7">TetR/AcrR family transcriptional regulator</fullName>
    </submittedName>
</protein>
<organism evidence="6 8">
    <name type="scientific">Neisseria macacae ATCC 33926</name>
    <dbReference type="NCBI Taxonomy" id="997348"/>
    <lineage>
        <taxon>Bacteria</taxon>
        <taxon>Pseudomonadati</taxon>
        <taxon>Pseudomonadota</taxon>
        <taxon>Betaproteobacteria</taxon>
        <taxon>Neisseriales</taxon>
        <taxon>Neisseriaceae</taxon>
        <taxon>Neisseria</taxon>
    </lineage>
</organism>
<evidence type="ECO:0000256" key="4">
    <source>
        <dbReference type="PROSITE-ProRule" id="PRU00335"/>
    </source>
</evidence>
<reference evidence="7 9" key="2">
    <citation type="submission" date="2022-03" db="EMBL/GenBank/DDBJ databases">
        <title>Genome sequencing of Neisseria macacae.</title>
        <authorList>
            <person name="Baek M.-G."/>
        </authorList>
    </citation>
    <scope>NUCLEOTIDE SEQUENCE [LARGE SCALE GENOMIC DNA]</scope>
    <source>
        <strain evidence="7 9">ATCC 33926</strain>
    </source>
</reference>
<name>A0AA36UJE5_9NEIS</name>
<dbReference type="Pfam" id="PF21993">
    <property type="entry name" value="TetR_C_13_2"/>
    <property type="match status" value="1"/>
</dbReference>
<evidence type="ECO:0000256" key="1">
    <source>
        <dbReference type="ARBA" id="ARBA00023015"/>
    </source>
</evidence>
<dbReference type="PANTHER" id="PTHR47506:SF1">
    <property type="entry name" value="HTH-TYPE TRANSCRIPTIONAL REGULATOR YJDC"/>
    <property type="match status" value="1"/>
</dbReference>
<keyword evidence="3" id="KW-0804">Transcription</keyword>
<sequence>MSIKENIVRTAHDLFYKEGFHASGVELLAQNAGTTKRTLYAHFGSKDGLIDAVLDYRHKQFMDKLAAALDEKPKAQTARAYLDFIVDWTKSPDFYGCMFINVCGEYADPNSSPHQKSAAHKSQIRDFLRTRLSENGTDKDNAQKLADKVFLLGEGLIIAAQTGQCDMAIEDLADIVC</sequence>
<dbReference type="EMBL" id="CP094241">
    <property type="protein sequence ID" value="UNV83780.1"/>
    <property type="molecule type" value="Genomic_DNA"/>
</dbReference>
<dbReference type="InterPro" id="IPR001647">
    <property type="entry name" value="HTH_TetR"/>
</dbReference>
<feature type="DNA-binding region" description="H-T-H motif" evidence="4">
    <location>
        <begin position="24"/>
        <end position="43"/>
    </location>
</feature>
<dbReference type="SUPFAM" id="SSF46689">
    <property type="entry name" value="Homeodomain-like"/>
    <property type="match status" value="1"/>
</dbReference>
<feature type="domain" description="HTH tetR-type" evidence="5">
    <location>
        <begin position="1"/>
        <end position="61"/>
    </location>
</feature>
<dbReference type="RefSeq" id="WP_003778714.1">
    <property type="nucleotide sequence ID" value="NZ_CP094241.1"/>
</dbReference>
<evidence type="ECO:0000313" key="8">
    <source>
        <dbReference type="Proteomes" id="UP000004982"/>
    </source>
</evidence>
<evidence type="ECO:0000313" key="7">
    <source>
        <dbReference type="EMBL" id="UNV83780.1"/>
    </source>
</evidence>